<feature type="domain" description="YjiS-like" evidence="1">
    <location>
        <begin position="28"/>
        <end position="53"/>
    </location>
</feature>
<dbReference type="STRING" id="1685379.AVO45_10835"/>
<comment type="caution">
    <text evidence="2">The sequence shown here is derived from an EMBL/GenBank/DDBJ whole genome shotgun (WGS) entry which is preliminary data.</text>
</comment>
<gene>
    <name evidence="2" type="ORF">AVO45_10835</name>
</gene>
<name>A0A0X3TMH5_9RHOB</name>
<proteinExistence type="predicted"/>
<sequence length="69" mass="7977">MALTTATHTCRPTPTSRLSAIRTAFAVWRQRRALERLDDRALSDIGLTRAEAHREARRSIWDAPETWRC</sequence>
<evidence type="ECO:0000313" key="2">
    <source>
        <dbReference type="EMBL" id="KUJ76972.1"/>
    </source>
</evidence>
<reference evidence="2 3" key="1">
    <citation type="submission" date="2015-12" db="EMBL/GenBank/DDBJ databases">
        <authorList>
            <person name="Shamseldin A."/>
            <person name="Moawad H."/>
            <person name="Abd El-Rahim W.M."/>
            <person name="Sadowsky M.J."/>
        </authorList>
    </citation>
    <scope>NUCLEOTIDE SEQUENCE [LARGE SCALE GENOMIC DNA]</scope>
    <source>
        <strain evidence="2 3">ZGT118</strain>
    </source>
</reference>
<dbReference type="Pfam" id="PF06568">
    <property type="entry name" value="YjiS-like"/>
    <property type="match status" value="1"/>
</dbReference>
<accession>A0A0X3TMH5</accession>
<dbReference type="Proteomes" id="UP000053791">
    <property type="component" value="Unassembled WGS sequence"/>
</dbReference>
<dbReference type="AlphaFoldDB" id="A0A0X3TMH5"/>
<organism evidence="2 3">
    <name type="scientific">Ruegeria marisrubri</name>
    <dbReference type="NCBI Taxonomy" id="1685379"/>
    <lineage>
        <taxon>Bacteria</taxon>
        <taxon>Pseudomonadati</taxon>
        <taxon>Pseudomonadota</taxon>
        <taxon>Alphaproteobacteria</taxon>
        <taxon>Rhodobacterales</taxon>
        <taxon>Roseobacteraceae</taxon>
        <taxon>Ruegeria</taxon>
    </lineage>
</organism>
<keyword evidence="3" id="KW-1185">Reference proteome</keyword>
<dbReference type="EMBL" id="LQBQ01000034">
    <property type="protein sequence ID" value="KUJ76972.1"/>
    <property type="molecule type" value="Genomic_DNA"/>
</dbReference>
<dbReference type="InterPro" id="IPR009506">
    <property type="entry name" value="YjiS-like"/>
</dbReference>
<dbReference type="RefSeq" id="WP_068347945.1">
    <property type="nucleotide sequence ID" value="NZ_LQBQ01000034.1"/>
</dbReference>
<protein>
    <recommendedName>
        <fullName evidence="1">YjiS-like domain-containing protein</fullName>
    </recommendedName>
</protein>
<evidence type="ECO:0000259" key="1">
    <source>
        <dbReference type="Pfam" id="PF06568"/>
    </source>
</evidence>
<evidence type="ECO:0000313" key="3">
    <source>
        <dbReference type="Proteomes" id="UP000053791"/>
    </source>
</evidence>